<keyword evidence="2" id="KW-1185">Reference proteome</keyword>
<proteinExistence type="predicted"/>
<dbReference type="AlphaFoldDB" id="V4BVC0"/>
<gene>
    <name evidence="1" type="ORF">LOTGIDRAFT_161985</name>
</gene>
<protein>
    <submittedName>
        <fullName evidence="1">Uncharacterized protein</fullName>
    </submittedName>
</protein>
<dbReference type="CTD" id="20238840"/>
<sequence>MAWIPRIRNVTWQENTDLKKSLVTYVEQNLKLCEILDFIESEYPDYEWSHRTLQRRMAYFNVRYVDSNLDLEHIETAVKQEMSGPGKLLGYRAMHKKIRLNAPLNIVYDMMEYIDPEGLKVRGGVGKPKRPPRNKWFISETYTR</sequence>
<dbReference type="KEGG" id="lgi:LOTGIDRAFT_161985"/>
<dbReference type="GeneID" id="20238840"/>
<dbReference type="Proteomes" id="UP000030746">
    <property type="component" value="Unassembled WGS sequence"/>
</dbReference>
<dbReference type="HOGENOM" id="CLU_1798624_0_0_1"/>
<evidence type="ECO:0000313" key="2">
    <source>
        <dbReference type="Proteomes" id="UP000030746"/>
    </source>
</evidence>
<dbReference type="EMBL" id="KB201977">
    <property type="protein sequence ID" value="ESO92959.1"/>
    <property type="molecule type" value="Genomic_DNA"/>
</dbReference>
<organism evidence="1 2">
    <name type="scientific">Lottia gigantea</name>
    <name type="common">Giant owl limpet</name>
    <dbReference type="NCBI Taxonomy" id="225164"/>
    <lineage>
        <taxon>Eukaryota</taxon>
        <taxon>Metazoa</taxon>
        <taxon>Spiralia</taxon>
        <taxon>Lophotrochozoa</taxon>
        <taxon>Mollusca</taxon>
        <taxon>Gastropoda</taxon>
        <taxon>Patellogastropoda</taxon>
        <taxon>Lottioidea</taxon>
        <taxon>Lottiidae</taxon>
        <taxon>Lottia</taxon>
    </lineage>
</organism>
<dbReference type="OrthoDB" id="5974265at2759"/>
<name>V4BVC0_LOTGI</name>
<evidence type="ECO:0000313" key="1">
    <source>
        <dbReference type="EMBL" id="ESO92959.1"/>
    </source>
</evidence>
<reference evidence="1 2" key="1">
    <citation type="journal article" date="2013" name="Nature">
        <title>Insights into bilaterian evolution from three spiralian genomes.</title>
        <authorList>
            <person name="Simakov O."/>
            <person name="Marletaz F."/>
            <person name="Cho S.J."/>
            <person name="Edsinger-Gonzales E."/>
            <person name="Havlak P."/>
            <person name="Hellsten U."/>
            <person name="Kuo D.H."/>
            <person name="Larsson T."/>
            <person name="Lv J."/>
            <person name="Arendt D."/>
            <person name="Savage R."/>
            <person name="Osoegawa K."/>
            <person name="de Jong P."/>
            <person name="Grimwood J."/>
            <person name="Chapman J.A."/>
            <person name="Shapiro H."/>
            <person name="Aerts A."/>
            <person name="Otillar R.P."/>
            <person name="Terry A.Y."/>
            <person name="Boore J.L."/>
            <person name="Grigoriev I.V."/>
            <person name="Lindberg D.R."/>
            <person name="Seaver E.C."/>
            <person name="Weisblat D.A."/>
            <person name="Putnam N.H."/>
            <person name="Rokhsar D.S."/>
        </authorList>
    </citation>
    <scope>NUCLEOTIDE SEQUENCE [LARGE SCALE GENOMIC DNA]</scope>
</reference>
<accession>V4BVC0</accession>
<dbReference type="RefSeq" id="XP_009056170.1">
    <property type="nucleotide sequence ID" value="XM_009057922.1"/>
</dbReference>